<organism evidence="2 3">
    <name type="scientific">Coffea arabica</name>
    <name type="common">Arabian coffee</name>
    <dbReference type="NCBI Taxonomy" id="13443"/>
    <lineage>
        <taxon>Eukaryota</taxon>
        <taxon>Viridiplantae</taxon>
        <taxon>Streptophyta</taxon>
        <taxon>Embryophyta</taxon>
        <taxon>Tracheophyta</taxon>
        <taxon>Spermatophyta</taxon>
        <taxon>Magnoliopsida</taxon>
        <taxon>eudicotyledons</taxon>
        <taxon>Gunneridae</taxon>
        <taxon>Pentapetalae</taxon>
        <taxon>asterids</taxon>
        <taxon>lamiids</taxon>
        <taxon>Gentianales</taxon>
        <taxon>Rubiaceae</taxon>
        <taxon>Ixoroideae</taxon>
        <taxon>Gardenieae complex</taxon>
        <taxon>Bertiereae - Coffeeae clade</taxon>
        <taxon>Coffeeae</taxon>
        <taxon>Coffea</taxon>
    </lineage>
</organism>
<reference evidence="3" key="2">
    <citation type="submission" date="2025-08" db="UniProtKB">
        <authorList>
            <consortium name="RefSeq"/>
        </authorList>
    </citation>
    <scope>IDENTIFICATION</scope>
    <source>
        <tissue evidence="3">Leaves</tissue>
    </source>
</reference>
<dbReference type="OrthoDB" id="6283463at2759"/>
<accession>A0A6P6V9I3</accession>
<sequence>MHCCPDLLLMLMLLYSVLIFSFIALFLRSLFLVLLFLIQIGQLSSSMVAVRNFLSLSSSLTYLQLVLFQVTCSFFFPPFYFLFWQFLFLLKLLEKDMSLSENCSTVLIHIVRRLTSQEVNKYGSPNLPDQRSIELRDATPKKKKQCHCKNSRCLKFITCYMQQNLEKWGSVCSCNGAPIKQNLSADEVHCNCSCRVQY</sequence>
<dbReference type="RefSeq" id="XP_027098627.2">
    <property type="nucleotide sequence ID" value="XM_027242826.2"/>
</dbReference>
<gene>
    <name evidence="3" type="primary">LOC113717963</name>
</gene>
<dbReference type="AlphaFoldDB" id="A0A6P6V9I3"/>
<dbReference type="Proteomes" id="UP001652660">
    <property type="component" value="Chromosome 11e"/>
</dbReference>
<name>A0A6P6V9I3_COFAR</name>
<feature type="transmembrane region" description="Helical" evidence="1">
    <location>
        <begin position="7"/>
        <end position="40"/>
    </location>
</feature>
<keyword evidence="1" id="KW-1133">Transmembrane helix</keyword>
<protein>
    <submittedName>
        <fullName evidence="3">Uncharacterized protein</fullName>
    </submittedName>
</protein>
<dbReference type="GeneID" id="113717963"/>
<evidence type="ECO:0000313" key="2">
    <source>
        <dbReference type="Proteomes" id="UP001652660"/>
    </source>
</evidence>
<feature type="transmembrane region" description="Helical" evidence="1">
    <location>
        <begin position="60"/>
        <end position="90"/>
    </location>
</feature>
<proteinExistence type="predicted"/>
<keyword evidence="2" id="KW-1185">Reference proteome</keyword>
<keyword evidence="1" id="KW-0472">Membrane</keyword>
<evidence type="ECO:0000313" key="3">
    <source>
        <dbReference type="RefSeq" id="XP_027098627.2"/>
    </source>
</evidence>
<keyword evidence="1" id="KW-0812">Transmembrane</keyword>
<evidence type="ECO:0000256" key="1">
    <source>
        <dbReference type="SAM" id="Phobius"/>
    </source>
</evidence>
<reference evidence="2" key="1">
    <citation type="journal article" date="2025" name="Foods">
        <title>Unveiling the Microbial Signatures of Arabica Coffee Cherries: Insights into Ripeness Specific Diversity, Functional Traits, and Implications for Quality and Safety.</title>
        <authorList>
            <consortium name="RefSeq"/>
            <person name="Tenea G.N."/>
            <person name="Cifuentes V."/>
            <person name="Reyes P."/>
            <person name="Cevallos-Vallejos M."/>
        </authorList>
    </citation>
    <scope>NUCLEOTIDE SEQUENCE [LARGE SCALE GENOMIC DNA]</scope>
</reference>